<dbReference type="GO" id="GO:0005506">
    <property type="term" value="F:iron ion binding"/>
    <property type="evidence" value="ECO:0007669"/>
    <property type="project" value="InterPro"/>
</dbReference>
<organism evidence="12 13">
    <name type="scientific">Cladophialophora chaetospira</name>
    <dbReference type="NCBI Taxonomy" id="386627"/>
    <lineage>
        <taxon>Eukaryota</taxon>
        <taxon>Fungi</taxon>
        <taxon>Dikarya</taxon>
        <taxon>Ascomycota</taxon>
        <taxon>Pezizomycotina</taxon>
        <taxon>Eurotiomycetes</taxon>
        <taxon>Chaetothyriomycetidae</taxon>
        <taxon>Chaetothyriales</taxon>
        <taxon>Herpotrichiellaceae</taxon>
        <taxon>Cladophialophora</taxon>
    </lineage>
</organism>
<evidence type="ECO:0000256" key="8">
    <source>
        <dbReference type="PIRSR" id="PIRSR602401-1"/>
    </source>
</evidence>
<feature type="binding site" description="axial binding residue" evidence="8">
    <location>
        <position position="472"/>
    </location>
    <ligand>
        <name>heme</name>
        <dbReference type="ChEBI" id="CHEBI:30413"/>
    </ligand>
    <ligandPart>
        <name>Fe</name>
        <dbReference type="ChEBI" id="CHEBI:18248"/>
    </ligandPart>
</feature>
<keyword evidence="3 8" id="KW-0349">Heme</keyword>
<comment type="caution">
    <text evidence="12">The sequence shown here is derived from an EMBL/GenBank/DDBJ whole genome shotgun (WGS) entry which is preliminary data.</text>
</comment>
<keyword evidence="5 9" id="KW-0560">Oxidoreductase</keyword>
<evidence type="ECO:0000256" key="7">
    <source>
        <dbReference type="ARBA" id="ARBA00023033"/>
    </source>
</evidence>
<evidence type="ECO:0000256" key="6">
    <source>
        <dbReference type="ARBA" id="ARBA00023004"/>
    </source>
</evidence>
<dbReference type="GO" id="GO:0004497">
    <property type="term" value="F:monooxygenase activity"/>
    <property type="evidence" value="ECO:0007669"/>
    <property type="project" value="UniProtKB-KW"/>
</dbReference>
<keyword evidence="7 9" id="KW-0503">Monooxygenase</keyword>
<dbReference type="CDD" id="cd11062">
    <property type="entry name" value="CYP58-like"/>
    <property type="match status" value="1"/>
</dbReference>
<keyword evidence="11" id="KW-0472">Membrane</keyword>
<keyword evidence="4 8" id="KW-0479">Metal-binding</keyword>
<evidence type="ECO:0000313" key="12">
    <source>
        <dbReference type="EMBL" id="KAJ9606419.1"/>
    </source>
</evidence>
<accession>A0AA38X400</accession>
<dbReference type="GO" id="GO:0020037">
    <property type="term" value="F:heme binding"/>
    <property type="evidence" value="ECO:0007669"/>
    <property type="project" value="InterPro"/>
</dbReference>
<protein>
    <recommendedName>
        <fullName evidence="14">Trichodiene oxygenase</fullName>
    </recommendedName>
</protein>
<evidence type="ECO:0000256" key="5">
    <source>
        <dbReference type="ARBA" id="ARBA00023002"/>
    </source>
</evidence>
<evidence type="ECO:0000256" key="2">
    <source>
        <dbReference type="ARBA" id="ARBA00010617"/>
    </source>
</evidence>
<name>A0AA38X400_9EURO</name>
<dbReference type="PROSITE" id="PS00086">
    <property type="entry name" value="CYTOCHROME_P450"/>
    <property type="match status" value="1"/>
</dbReference>
<dbReference type="PRINTS" id="PR00463">
    <property type="entry name" value="EP450I"/>
</dbReference>
<evidence type="ECO:0000256" key="10">
    <source>
        <dbReference type="SAM" id="MobiDB-lite"/>
    </source>
</evidence>
<comment type="cofactor">
    <cofactor evidence="1 8">
        <name>heme</name>
        <dbReference type="ChEBI" id="CHEBI:30413"/>
    </cofactor>
</comment>
<dbReference type="EMBL" id="JAPDRK010000014">
    <property type="protein sequence ID" value="KAJ9606419.1"/>
    <property type="molecule type" value="Genomic_DNA"/>
</dbReference>
<keyword evidence="11" id="KW-1133">Transmembrane helix</keyword>
<dbReference type="SUPFAM" id="SSF48264">
    <property type="entry name" value="Cytochrome P450"/>
    <property type="match status" value="1"/>
</dbReference>
<proteinExistence type="inferred from homology"/>
<dbReference type="InterPro" id="IPR017972">
    <property type="entry name" value="Cyt_P450_CS"/>
</dbReference>
<dbReference type="PRINTS" id="PR00385">
    <property type="entry name" value="P450"/>
</dbReference>
<evidence type="ECO:0000256" key="4">
    <source>
        <dbReference type="ARBA" id="ARBA00022723"/>
    </source>
</evidence>
<dbReference type="Proteomes" id="UP001172673">
    <property type="component" value="Unassembled WGS sequence"/>
</dbReference>
<evidence type="ECO:0000256" key="1">
    <source>
        <dbReference type="ARBA" id="ARBA00001971"/>
    </source>
</evidence>
<evidence type="ECO:0008006" key="14">
    <source>
        <dbReference type="Google" id="ProtNLM"/>
    </source>
</evidence>
<evidence type="ECO:0000313" key="13">
    <source>
        <dbReference type="Proteomes" id="UP001172673"/>
    </source>
</evidence>
<comment type="similarity">
    <text evidence="2 9">Belongs to the cytochrome P450 family.</text>
</comment>
<dbReference type="PANTHER" id="PTHR24305:SF157">
    <property type="entry name" value="N-ACETYLTRYPTOPHAN 6-HYDROXYLASE IVOC-RELATED"/>
    <property type="match status" value="1"/>
</dbReference>
<evidence type="ECO:0000256" key="3">
    <source>
        <dbReference type="ARBA" id="ARBA00022617"/>
    </source>
</evidence>
<dbReference type="InterPro" id="IPR050121">
    <property type="entry name" value="Cytochrome_P450_monoxygenase"/>
</dbReference>
<feature type="transmembrane region" description="Helical" evidence="11">
    <location>
        <begin position="17"/>
        <end position="36"/>
    </location>
</feature>
<dbReference type="InterPro" id="IPR036396">
    <property type="entry name" value="Cyt_P450_sf"/>
</dbReference>
<dbReference type="InterPro" id="IPR002401">
    <property type="entry name" value="Cyt_P450_E_grp-I"/>
</dbReference>
<feature type="region of interest" description="Disordered" evidence="10">
    <location>
        <begin position="272"/>
        <end position="296"/>
    </location>
</feature>
<keyword evidence="6 8" id="KW-0408">Iron</keyword>
<evidence type="ECO:0000256" key="9">
    <source>
        <dbReference type="RuleBase" id="RU000461"/>
    </source>
</evidence>
<dbReference type="PANTHER" id="PTHR24305">
    <property type="entry name" value="CYTOCHROME P450"/>
    <property type="match status" value="1"/>
</dbReference>
<gene>
    <name evidence="12" type="ORF">H2200_009380</name>
</gene>
<dbReference type="GO" id="GO:0016705">
    <property type="term" value="F:oxidoreductase activity, acting on paired donors, with incorporation or reduction of molecular oxygen"/>
    <property type="evidence" value="ECO:0007669"/>
    <property type="project" value="InterPro"/>
</dbReference>
<dbReference type="InterPro" id="IPR001128">
    <property type="entry name" value="Cyt_P450"/>
</dbReference>
<dbReference type="AlphaFoldDB" id="A0AA38X400"/>
<dbReference type="Gene3D" id="1.10.630.10">
    <property type="entry name" value="Cytochrome P450"/>
    <property type="match status" value="1"/>
</dbReference>
<dbReference type="Pfam" id="PF00067">
    <property type="entry name" value="p450"/>
    <property type="match status" value="1"/>
</dbReference>
<reference evidence="12" key="1">
    <citation type="submission" date="2022-10" db="EMBL/GenBank/DDBJ databases">
        <title>Culturing micro-colonial fungi from biological soil crusts in the Mojave desert and describing Neophaeococcomyces mojavensis, and introducing the new genera and species Taxawa tesnikishii.</title>
        <authorList>
            <person name="Kurbessoian T."/>
            <person name="Stajich J.E."/>
        </authorList>
    </citation>
    <scope>NUCLEOTIDE SEQUENCE</scope>
    <source>
        <strain evidence="12">TK_41</strain>
    </source>
</reference>
<keyword evidence="11" id="KW-0812">Transmembrane</keyword>
<keyword evidence="13" id="KW-1185">Reference proteome</keyword>
<evidence type="ECO:0000256" key="11">
    <source>
        <dbReference type="SAM" id="Phobius"/>
    </source>
</evidence>
<sequence>MMDVQISSLHFPQLFELASIAVFIYIFALFAYRLYLHPLAKFPGPRLAAATYWYELYHDLIVGPYPGQGIYNIERLHDRYGPIVRISPEELSVRNPDWFDILYKSGRRDKWAKNSKANASPGSVASTIGHQLHRARRAPLTPFFSKRAVDSLETTIRAKVDLMTEGIERQYLAPGKVFNLGVPFTALTLDVISDYCFGQSWRCLNAPHFAPEWRRTMTNLFLPVPVFKQFPWIVQLFGLLPRSLLRKLDPDMAMFQGAKDSVQKQVERVVAEYEDRSTSNPKSSLGKPLQEQEGDDETVPYRTIFQTVLESNLPPSEKTVERITDEAFVFVVAGGDTTARGLTNALFYLLTHPEWKHKLQEEIDQVMPDPKSLPSSTVLEKLPILSAVVTETLRIGAQVTNRVQVLDPANELFYQDWTIPKSTPISMSVNAIHSDPTIYRDPSAFNPGRFLGEEAIVANKYYMPFHRGYRSCLGMK</sequence>